<evidence type="ECO:0000259" key="4">
    <source>
        <dbReference type="PROSITE" id="PS50126"/>
    </source>
</evidence>
<dbReference type="PANTHER" id="PTHR10724:SF7">
    <property type="entry name" value="SMALL RIBOSOMAL SUBUNIT PROTEIN BS1C"/>
    <property type="match status" value="1"/>
</dbReference>
<proteinExistence type="inferred from homology"/>
<comment type="similarity">
    <text evidence="1">Belongs to the bacterial ribosomal protein bS1 family.</text>
</comment>
<dbReference type="EMBL" id="AP022558">
    <property type="protein sequence ID" value="BBW98933.1"/>
    <property type="molecule type" value="Genomic_DNA"/>
</dbReference>
<protein>
    <recommendedName>
        <fullName evidence="4">S1 motif domain-containing protein</fullName>
    </recommendedName>
</protein>
<keyword evidence="5" id="KW-0614">Plasmid</keyword>
<dbReference type="Pfam" id="PF00575">
    <property type="entry name" value="S1"/>
    <property type="match status" value="1"/>
</dbReference>
<evidence type="ECO:0000313" key="6">
    <source>
        <dbReference type="Proteomes" id="UP000501421"/>
    </source>
</evidence>
<dbReference type="SMART" id="SM00316">
    <property type="entry name" value="S1"/>
    <property type="match status" value="2"/>
</dbReference>
<sequence>MVAMTETRVQKGLVRMIQFDPHFGEDVLVVDAEGQKVLIPRQEVDADREWKSLVGFVGREIAFVVKEEADGVLIGSRKDAQMLKRDEIVSRLKDGEVFSARVINILRYGAYVEIDGVTGLLKNVDFAEDHTTVGDVLQLGDSVNVRLKKVSSNGRLIFEAVEKYKSPTIMDFSMFEKDQIVLGTIRSIKPWGLYVCIAPNVDALCQMPSTGEFEEGQKVTIRIKKVIPEEKRVRGKIVRVLN</sequence>
<reference evidence="6" key="1">
    <citation type="journal article" date="2020" name="Microbiol. Resour. Announc.">
        <title>Complete Genome Sequence of Geobacillus sp. Strain E55-1, Isolated from Mine Geyser in Japan.</title>
        <authorList>
            <person name="Miyazaki K."/>
            <person name="Hase E."/>
            <person name="Tokito N."/>
        </authorList>
    </citation>
    <scope>NUCLEOTIDE SEQUENCE [LARGE SCALE GENOMIC DNA]</scope>
    <source>
        <strain evidence="6">E55-1</strain>
        <plasmid evidence="6">pGspE55-1</plasmid>
    </source>
</reference>
<geneLocation type="plasmid" evidence="5 6">
    <name>pGspE55-1</name>
</geneLocation>
<accession>A0A679FS06</accession>
<evidence type="ECO:0000256" key="1">
    <source>
        <dbReference type="ARBA" id="ARBA00006767"/>
    </source>
</evidence>
<dbReference type="GO" id="GO:0003735">
    <property type="term" value="F:structural constituent of ribosome"/>
    <property type="evidence" value="ECO:0007669"/>
    <property type="project" value="TreeGrafter"/>
</dbReference>
<dbReference type="InterPro" id="IPR003029">
    <property type="entry name" value="S1_domain"/>
</dbReference>
<gene>
    <name evidence="5" type="ORF">GsuE55_37660</name>
</gene>
<organism evidence="5 6">
    <name type="scientific">Geobacillus subterraneus</name>
    <dbReference type="NCBI Taxonomy" id="129338"/>
    <lineage>
        <taxon>Bacteria</taxon>
        <taxon>Bacillati</taxon>
        <taxon>Bacillota</taxon>
        <taxon>Bacilli</taxon>
        <taxon>Bacillales</taxon>
        <taxon>Anoxybacillaceae</taxon>
        <taxon>Geobacillus</taxon>
    </lineage>
</organism>
<dbReference type="GO" id="GO:0006412">
    <property type="term" value="P:translation"/>
    <property type="evidence" value="ECO:0007669"/>
    <property type="project" value="TreeGrafter"/>
</dbReference>
<evidence type="ECO:0000313" key="5">
    <source>
        <dbReference type="EMBL" id="BBW98933.1"/>
    </source>
</evidence>
<dbReference type="GO" id="GO:0005840">
    <property type="term" value="C:ribosome"/>
    <property type="evidence" value="ECO:0007669"/>
    <property type="project" value="UniProtKB-KW"/>
</dbReference>
<dbReference type="InterPro" id="IPR012340">
    <property type="entry name" value="NA-bd_OB-fold"/>
</dbReference>
<dbReference type="AlphaFoldDB" id="A0A679FS06"/>
<dbReference type="GO" id="GO:0003729">
    <property type="term" value="F:mRNA binding"/>
    <property type="evidence" value="ECO:0007669"/>
    <property type="project" value="TreeGrafter"/>
</dbReference>
<dbReference type="InterPro" id="IPR050437">
    <property type="entry name" value="Ribos_protein_bS1-like"/>
</dbReference>
<dbReference type="GO" id="GO:1990904">
    <property type="term" value="C:ribonucleoprotein complex"/>
    <property type="evidence" value="ECO:0007669"/>
    <property type="project" value="UniProtKB-KW"/>
</dbReference>
<dbReference type="RefSeq" id="WP_244319427.1">
    <property type="nucleotide sequence ID" value="NZ_AP022558.1"/>
</dbReference>
<name>A0A679FS06_9BACL</name>
<dbReference type="Proteomes" id="UP000501421">
    <property type="component" value="Plasmid pGspE55-1"/>
</dbReference>
<keyword evidence="6" id="KW-1185">Reference proteome</keyword>
<evidence type="ECO:0000256" key="3">
    <source>
        <dbReference type="ARBA" id="ARBA00023274"/>
    </source>
</evidence>
<dbReference type="PANTHER" id="PTHR10724">
    <property type="entry name" value="30S RIBOSOMAL PROTEIN S1"/>
    <property type="match status" value="1"/>
</dbReference>
<feature type="domain" description="S1 motif" evidence="4">
    <location>
        <begin position="95"/>
        <end position="161"/>
    </location>
</feature>
<dbReference type="SUPFAM" id="SSF50249">
    <property type="entry name" value="Nucleic acid-binding proteins"/>
    <property type="match status" value="2"/>
</dbReference>
<keyword evidence="2" id="KW-0689">Ribosomal protein</keyword>
<dbReference type="Gene3D" id="2.40.50.140">
    <property type="entry name" value="Nucleic acid-binding proteins"/>
    <property type="match status" value="2"/>
</dbReference>
<dbReference type="PROSITE" id="PS50126">
    <property type="entry name" value="S1"/>
    <property type="match status" value="1"/>
</dbReference>
<evidence type="ECO:0000256" key="2">
    <source>
        <dbReference type="ARBA" id="ARBA00022980"/>
    </source>
</evidence>
<keyword evidence="3" id="KW-0687">Ribonucleoprotein</keyword>